<dbReference type="Proteomes" id="UP000828390">
    <property type="component" value="Unassembled WGS sequence"/>
</dbReference>
<proteinExistence type="predicted"/>
<name>A0A9D4IDN3_DREPO</name>
<dbReference type="AlphaFoldDB" id="A0A9D4IDN3"/>
<sequence length="229" mass="25943">MEIYEENVQKFKNTVNPLFDEIESITLIDIPKGDVKRLKAVERDFLTKKKVLEANASDFSNYLSRTCTVESNIENISLKKKISSIEFNVQEFLCKLNESIQEIEDNETEVSSVASGSSRISAHSSVISVKLQAEAEAAKTKALFAEKEAQLKREKAEFEENEAIRRAVAERRKADLQSELQLLKTKEEEAIAIVKAETFEGSVHSIGNKSVLSNFPVILHHLRKRLQLF</sequence>
<evidence type="ECO:0000256" key="1">
    <source>
        <dbReference type="SAM" id="Coils"/>
    </source>
</evidence>
<dbReference type="EMBL" id="JAIWYP010000009">
    <property type="protein sequence ID" value="KAH3768258.1"/>
    <property type="molecule type" value="Genomic_DNA"/>
</dbReference>
<protein>
    <submittedName>
        <fullName evidence="2">Uncharacterized protein</fullName>
    </submittedName>
</protein>
<gene>
    <name evidence="2" type="ORF">DPMN_169470</name>
</gene>
<reference evidence="2" key="2">
    <citation type="submission" date="2020-11" db="EMBL/GenBank/DDBJ databases">
        <authorList>
            <person name="McCartney M.A."/>
            <person name="Auch B."/>
            <person name="Kono T."/>
            <person name="Mallez S."/>
            <person name="Becker A."/>
            <person name="Gohl D.M."/>
            <person name="Silverstein K.A.T."/>
            <person name="Koren S."/>
            <person name="Bechman K.B."/>
            <person name="Herman A."/>
            <person name="Abrahante J.E."/>
            <person name="Garbe J."/>
        </authorList>
    </citation>
    <scope>NUCLEOTIDE SEQUENCE</scope>
    <source>
        <strain evidence="2">Duluth1</strain>
        <tissue evidence="2">Whole animal</tissue>
    </source>
</reference>
<organism evidence="2 3">
    <name type="scientific">Dreissena polymorpha</name>
    <name type="common">Zebra mussel</name>
    <name type="synonym">Mytilus polymorpha</name>
    <dbReference type="NCBI Taxonomy" id="45954"/>
    <lineage>
        <taxon>Eukaryota</taxon>
        <taxon>Metazoa</taxon>
        <taxon>Spiralia</taxon>
        <taxon>Lophotrochozoa</taxon>
        <taxon>Mollusca</taxon>
        <taxon>Bivalvia</taxon>
        <taxon>Autobranchia</taxon>
        <taxon>Heteroconchia</taxon>
        <taxon>Euheterodonta</taxon>
        <taxon>Imparidentia</taxon>
        <taxon>Neoheterodontei</taxon>
        <taxon>Myida</taxon>
        <taxon>Dreissenoidea</taxon>
        <taxon>Dreissenidae</taxon>
        <taxon>Dreissena</taxon>
    </lineage>
</organism>
<keyword evidence="1" id="KW-0175">Coiled coil</keyword>
<feature type="coiled-coil region" evidence="1">
    <location>
        <begin position="128"/>
        <end position="186"/>
    </location>
</feature>
<reference evidence="2" key="1">
    <citation type="journal article" date="2019" name="bioRxiv">
        <title>The Genome of the Zebra Mussel, Dreissena polymorpha: A Resource for Invasive Species Research.</title>
        <authorList>
            <person name="McCartney M.A."/>
            <person name="Auch B."/>
            <person name="Kono T."/>
            <person name="Mallez S."/>
            <person name="Zhang Y."/>
            <person name="Obille A."/>
            <person name="Becker A."/>
            <person name="Abrahante J.E."/>
            <person name="Garbe J."/>
            <person name="Badalamenti J.P."/>
            <person name="Herman A."/>
            <person name="Mangelson H."/>
            <person name="Liachko I."/>
            <person name="Sullivan S."/>
            <person name="Sone E.D."/>
            <person name="Koren S."/>
            <person name="Silverstein K.A.T."/>
            <person name="Beckman K.B."/>
            <person name="Gohl D.M."/>
        </authorList>
    </citation>
    <scope>NUCLEOTIDE SEQUENCE</scope>
    <source>
        <strain evidence="2">Duluth1</strain>
        <tissue evidence="2">Whole animal</tissue>
    </source>
</reference>
<comment type="caution">
    <text evidence="2">The sequence shown here is derived from an EMBL/GenBank/DDBJ whole genome shotgun (WGS) entry which is preliminary data.</text>
</comment>
<evidence type="ECO:0000313" key="3">
    <source>
        <dbReference type="Proteomes" id="UP000828390"/>
    </source>
</evidence>
<evidence type="ECO:0000313" key="2">
    <source>
        <dbReference type="EMBL" id="KAH3768258.1"/>
    </source>
</evidence>
<accession>A0A9D4IDN3</accession>
<keyword evidence="3" id="KW-1185">Reference proteome</keyword>